<comment type="cofactor">
    <cofactor evidence="1 10">
        <name>Mg(2+)</name>
        <dbReference type="ChEBI" id="CHEBI:18420"/>
    </cofactor>
</comment>
<gene>
    <name evidence="10" type="primary">miaA</name>
    <name evidence="14" type="ORF">SAMN02745124_01090</name>
</gene>
<name>A0A1M5U9T5_9BACT</name>
<comment type="caution">
    <text evidence="10">Lacks conserved residue(s) required for the propagation of feature annotation.</text>
</comment>
<evidence type="ECO:0000313" key="15">
    <source>
        <dbReference type="Proteomes" id="UP000184139"/>
    </source>
</evidence>
<keyword evidence="4 10" id="KW-0808">Transferase</keyword>
<dbReference type="OrthoDB" id="9776390at2"/>
<evidence type="ECO:0000256" key="12">
    <source>
        <dbReference type="RuleBase" id="RU003784"/>
    </source>
</evidence>
<evidence type="ECO:0000256" key="13">
    <source>
        <dbReference type="RuleBase" id="RU003785"/>
    </source>
</evidence>
<evidence type="ECO:0000256" key="5">
    <source>
        <dbReference type="ARBA" id="ARBA00022694"/>
    </source>
</evidence>
<dbReference type="EMBL" id="FQXS01000004">
    <property type="protein sequence ID" value="SHH59690.1"/>
    <property type="molecule type" value="Genomic_DNA"/>
</dbReference>
<proteinExistence type="inferred from homology"/>
<dbReference type="Gene3D" id="3.40.50.300">
    <property type="entry name" value="P-loop containing nucleotide triphosphate hydrolases"/>
    <property type="match status" value="1"/>
</dbReference>
<keyword evidence="8 10" id="KW-0460">Magnesium</keyword>
<evidence type="ECO:0000256" key="11">
    <source>
        <dbReference type="RuleBase" id="RU003783"/>
    </source>
</evidence>
<keyword evidence="15" id="KW-1185">Reference proteome</keyword>
<comment type="function">
    <text evidence="2 10 12">Catalyzes the transfer of a dimethylallyl group onto the adenine at position 37 in tRNAs that read codons beginning with uridine, leading to the formation of N6-(dimethylallyl)adenosine (i(6)A).</text>
</comment>
<evidence type="ECO:0000256" key="2">
    <source>
        <dbReference type="ARBA" id="ARBA00003213"/>
    </source>
</evidence>
<dbReference type="GO" id="GO:0005524">
    <property type="term" value="F:ATP binding"/>
    <property type="evidence" value="ECO:0007669"/>
    <property type="project" value="UniProtKB-UniRule"/>
</dbReference>
<feature type="region of interest" description="Interaction with substrate tRNA" evidence="10">
    <location>
        <begin position="37"/>
        <end position="40"/>
    </location>
</feature>
<dbReference type="InterPro" id="IPR018022">
    <property type="entry name" value="IPT"/>
</dbReference>
<dbReference type="AlphaFoldDB" id="A0A1M5U9T5"/>
<protein>
    <recommendedName>
        <fullName evidence="10">tRNA dimethylallyltransferase</fullName>
        <ecNumber evidence="10">2.5.1.75</ecNumber>
    </recommendedName>
    <alternativeName>
        <fullName evidence="10">Dimethylallyl diphosphate:tRNA dimethylallyltransferase</fullName>
        <shortName evidence="10">DMAPP:tRNA dimethylallyltransferase</shortName>
        <shortName evidence="10">DMATase</shortName>
    </alternativeName>
    <alternativeName>
        <fullName evidence="10">Isopentenyl-diphosphate:tRNA isopentenyltransferase</fullName>
        <shortName evidence="10">IPP transferase</shortName>
        <shortName evidence="10">IPPT</shortName>
        <shortName evidence="10">IPTase</shortName>
    </alternativeName>
</protein>
<feature type="binding site" evidence="10">
    <location>
        <begin position="14"/>
        <end position="19"/>
    </location>
    <ligand>
        <name>substrate</name>
    </ligand>
</feature>
<dbReference type="Gene3D" id="1.10.20.140">
    <property type="match status" value="1"/>
</dbReference>
<accession>A0A1M5U9T5</accession>
<sequence>MLIENPVLVLIGPTAVGKTDLSLAIARKFGCEIVSVDSMQVYRYMDIGTAKIEPELRREIPHHLIDIVDPDQPYHAARFVEDALAAIRRIHQRNALPLLTGGTGLYLRALLHGLFTGGESDPAVRRELTERLHEEGSDMLYRELSACDRQTAGRLHPHDTARIIRALEVYQITGTPLSSHLEQQSAAGKIAFARVLSIGLDCPRPVLYERINRRARKMIDSGLEQEVRGLLQRGYCPELKSMQAIGYRHMLTYLSGNWSREQLLEQLARDTRRYAKRQMTWFRKDQTITWLPVSDTGRLLNHIGGWLKGTVSPHM</sequence>
<dbReference type="Proteomes" id="UP000184139">
    <property type="component" value="Unassembled WGS sequence"/>
</dbReference>
<comment type="catalytic activity">
    <reaction evidence="9 10 11">
        <text>adenosine(37) in tRNA + dimethylallyl diphosphate = N(6)-dimethylallyladenosine(37) in tRNA + diphosphate</text>
        <dbReference type="Rhea" id="RHEA:26482"/>
        <dbReference type="Rhea" id="RHEA-COMP:10162"/>
        <dbReference type="Rhea" id="RHEA-COMP:10375"/>
        <dbReference type="ChEBI" id="CHEBI:33019"/>
        <dbReference type="ChEBI" id="CHEBI:57623"/>
        <dbReference type="ChEBI" id="CHEBI:74411"/>
        <dbReference type="ChEBI" id="CHEBI:74415"/>
        <dbReference type="EC" id="2.5.1.75"/>
    </reaction>
</comment>
<dbReference type="NCBIfam" id="TIGR00174">
    <property type="entry name" value="miaA"/>
    <property type="match status" value="1"/>
</dbReference>
<dbReference type="InterPro" id="IPR039657">
    <property type="entry name" value="Dimethylallyltransferase"/>
</dbReference>
<evidence type="ECO:0000256" key="1">
    <source>
        <dbReference type="ARBA" id="ARBA00001946"/>
    </source>
</evidence>
<evidence type="ECO:0000256" key="10">
    <source>
        <dbReference type="HAMAP-Rule" id="MF_00185"/>
    </source>
</evidence>
<dbReference type="PANTHER" id="PTHR11088:SF60">
    <property type="entry name" value="TRNA DIMETHYLALLYLTRANSFERASE"/>
    <property type="match status" value="1"/>
</dbReference>
<evidence type="ECO:0000256" key="7">
    <source>
        <dbReference type="ARBA" id="ARBA00022840"/>
    </source>
</evidence>
<organism evidence="14 15">
    <name type="scientific">Desulfofustis glycolicus DSM 9705</name>
    <dbReference type="NCBI Taxonomy" id="1121409"/>
    <lineage>
        <taxon>Bacteria</taxon>
        <taxon>Pseudomonadati</taxon>
        <taxon>Thermodesulfobacteriota</taxon>
        <taxon>Desulfobulbia</taxon>
        <taxon>Desulfobulbales</taxon>
        <taxon>Desulfocapsaceae</taxon>
        <taxon>Desulfofustis</taxon>
    </lineage>
</organism>
<evidence type="ECO:0000256" key="9">
    <source>
        <dbReference type="ARBA" id="ARBA00049563"/>
    </source>
</evidence>
<dbReference type="STRING" id="1121409.SAMN02745124_01090"/>
<evidence type="ECO:0000256" key="4">
    <source>
        <dbReference type="ARBA" id="ARBA00022679"/>
    </source>
</evidence>
<dbReference type="PANTHER" id="PTHR11088">
    <property type="entry name" value="TRNA DIMETHYLALLYLTRANSFERASE"/>
    <property type="match status" value="1"/>
</dbReference>
<feature type="site" description="Interaction with substrate tRNA" evidence="10">
    <location>
        <position position="125"/>
    </location>
</feature>
<keyword evidence="5 10" id="KW-0819">tRNA processing</keyword>
<evidence type="ECO:0000313" key="14">
    <source>
        <dbReference type="EMBL" id="SHH59690.1"/>
    </source>
</evidence>
<reference evidence="14 15" key="1">
    <citation type="submission" date="2016-11" db="EMBL/GenBank/DDBJ databases">
        <authorList>
            <person name="Jaros S."/>
            <person name="Januszkiewicz K."/>
            <person name="Wedrychowicz H."/>
        </authorList>
    </citation>
    <scope>NUCLEOTIDE SEQUENCE [LARGE SCALE GENOMIC DNA]</scope>
    <source>
        <strain evidence="14 15">DSM 9705</strain>
    </source>
</reference>
<dbReference type="InterPro" id="IPR027417">
    <property type="entry name" value="P-loop_NTPase"/>
</dbReference>
<evidence type="ECO:0000256" key="3">
    <source>
        <dbReference type="ARBA" id="ARBA00005842"/>
    </source>
</evidence>
<dbReference type="EC" id="2.5.1.75" evidence="10"/>
<keyword evidence="7 10" id="KW-0067">ATP-binding</keyword>
<feature type="site" description="Interaction with substrate tRNA" evidence="10">
    <location>
        <position position="103"/>
    </location>
</feature>
<evidence type="ECO:0000256" key="6">
    <source>
        <dbReference type="ARBA" id="ARBA00022741"/>
    </source>
</evidence>
<dbReference type="SUPFAM" id="SSF52540">
    <property type="entry name" value="P-loop containing nucleoside triphosphate hydrolases"/>
    <property type="match status" value="2"/>
</dbReference>
<keyword evidence="6 10" id="KW-0547">Nucleotide-binding</keyword>
<feature type="binding site" evidence="10">
    <location>
        <begin position="12"/>
        <end position="19"/>
    </location>
    <ligand>
        <name>ATP</name>
        <dbReference type="ChEBI" id="CHEBI:30616"/>
    </ligand>
</feature>
<evidence type="ECO:0000256" key="8">
    <source>
        <dbReference type="ARBA" id="ARBA00022842"/>
    </source>
</evidence>
<dbReference type="RefSeq" id="WP_084540467.1">
    <property type="nucleotide sequence ID" value="NZ_FQXS01000004.1"/>
</dbReference>
<dbReference type="GO" id="GO:0052381">
    <property type="term" value="F:tRNA dimethylallyltransferase activity"/>
    <property type="evidence" value="ECO:0007669"/>
    <property type="project" value="UniProtKB-UniRule"/>
</dbReference>
<dbReference type="HAMAP" id="MF_00185">
    <property type="entry name" value="IPP_trans"/>
    <property type="match status" value="1"/>
</dbReference>
<dbReference type="Pfam" id="PF01715">
    <property type="entry name" value="IPPT"/>
    <property type="match status" value="1"/>
</dbReference>
<comment type="similarity">
    <text evidence="3 10 13">Belongs to the IPP transferase family.</text>
</comment>
<comment type="subunit">
    <text evidence="10">Monomer.</text>
</comment>
<dbReference type="GO" id="GO:0006400">
    <property type="term" value="P:tRNA modification"/>
    <property type="evidence" value="ECO:0007669"/>
    <property type="project" value="TreeGrafter"/>
</dbReference>